<sequence>MDNCQMPTSEQLAQAIRQLPDKPFAVGGQGKVYKMPGPDGTCFYAAKTSAVGDSKSLEIESKILAFLKKDCEEYLLCFTGAVNVDGKFWLVTEFLKGKELFEAINEHELPTKEAMKNLVDGLAVLHRNGIAHMDIKPENIMYDHNSKKIKYIDFGLSCGMDISCAPRTNIPRGTPQYWSPEIYTVQRLVEGQRADIWSLGITMFVWITGQMPYGTLPNLSMGYLWPGHVKTTWKRKDLSFGNPYDIDLNKLICMDPHERSLVECMVTKEPLKRTISQV</sequence>
<dbReference type="PANTHER" id="PTHR44167:SF24">
    <property type="entry name" value="SERINE_THREONINE-PROTEIN KINASE CHK2"/>
    <property type="match status" value="1"/>
</dbReference>
<dbReference type="InterPro" id="IPR011009">
    <property type="entry name" value="Kinase-like_dom_sf"/>
</dbReference>
<accession>A0A6C0CN83</accession>
<dbReference type="PROSITE" id="PS50011">
    <property type="entry name" value="PROTEIN_KINASE_DOM"/>
    <property type="match status" value="1"/>
</dbReference>
<dbReference type="InterPro" id="IPR000719">
    <property type="entry name" value="Prot_kinase_dom"/>
</dbReference>
<dbReference type="GO" id="GO:0044773">
    <property type="term" value="P:mitotic DNA damage checkpoint signaling"/>
    <property type="evidence" value="ECO:0007669"/>
    <property type="project" value="TreeGrafter"/>
</dbReference>
<protein>
    <recommendedName>
        <fullName evidence="1">Protein kinase domain-containing protein</fullName>
    </recommendedName>
</protein>
<dbReference type="AlphaFoldDB" id="A0A6C0CN83"/>
<dbReference type="GO" id="GO:0005737">
    <property type="term" value="C:cytoplasm"/>
    <property type="evidence" value="ECO:0007669"/>
    <property type="project" value="TreeGrafter"/>
</dbReference>
<dbReference type="GO" id="GO:0005524">
    <property type="term" value="F:ATP binding"/>
    <property type="evidence" value="ECO:0007669"/>
    <property type="project" value="InterPro"/>
</dbReference>
<proteinExistence type="predicted"/>
<organism evidence="2">
    <name type="scientific">viral metagenome</name>
    <dbReference type="NCBI Taxonomy" id="1070528"/>
    <lineage>
        <taxon>unclassified sequences</taxon>
        <taxon>metagenomes</taxon>
        <taxon>organismal metagenomes</taxon>
    </lineage>
</organism>
<dbReference type="PANTHER" id="PTHR44167">
    <property type="entry name" value="OVARIAN-SPECIFIC SERINE/THREONINE-PROTEIN KINASE LOK-RELATED"/>
    <property type="match status" value="1"/>
</dbReference>
<dbReference type="SMART" id="SM00220">
    <property type="entry name" value="S_TKc"/>
    <property type="match status" value="1"/>
</dbReference>
<reference evidence="2" key="1">
    <citation type="journal article" date="2020" name="Nature">
        <title>Giant virus diversity and host interactions through global metagenomics.</title>
        <authorList>
            <person name="Schulz F."/>
            <person name="Roux S."/>
            <person name="Paez-Espino D."/>
            <person name="Jungbluth S."/>
            <person name="Walsh D.A."/>
            <person name="Denef V.J."/>
            <person name="McMahon K.D."/>
            <person name="Konstantinidis K.T."/>
            <person name="Eloe-Fadrosh E.A."/>
            <person name="Kyrpides N.C."/>
            <person name="Woyke T."/>
        </authorList>
    </citation>
    <scope>NUCLEOTIDE SEQUENCE</scope>
    <source>
        <strain evidence="2">GVMAG-M-3300021354-14</strain>
    </source>
</reference>
<feature type="domain" description="Protein kinase" evidence="1">
    <location>
        <begin position="18"/>
        <end position="278"/>
    </location>
</feature>
<dbReference type="Gene3D" id="1.10.510.10">
    <property type="entry name" value="Transferase(Phosphotransferase) domain 1"/>
    <property type="match status" value="1"/>
</dbReference>
<dbReference type="GO" id="GO:0005634">
    <property type="term" value="C:nucleus"/>
    <property type="evidence" value="ECO:0007669"/>
    <property type="project" value="TreeGrafter"/>
</dbReference>
<dbReference type="GO" id="GO:0004674">
    <property type="term" value="F:protein serine/threonine kinase activity"/>
    <property type="evidence" value="ECO:0007669"/>
    <property type="project" value="TreeGrafter"/>
</dbReference>
<dbReference type="InterPro" id="IPR008271">
    <property type="entry name" value="Ser/Thr_kinase_AS"/>
</dbReference>
<evidence type="ECO:0000259" key="1">
    <source>
        <dbReference type="PROSITE" id="PS50011"/>
    </source>
</evidence>
<dbReference type="EMBL" id="MN739449">
    <property type="protein sequence ID" value="QHT05134.1"/>
    <property type="molecule type" value="Genomic_DNA"/>
</dbReference>
<dbReference type="SUPFAM" id="SSF56112">
    <property type="entry name" value="Protein kinase-like (PK-like)"/>
    <property type="match status" value="1"/>
</dbReference>
<dbReference type="Pfam" id="PF00069">
    <property type="entry name" value="Pkinase"/>
    <property type="match status" value="1"/>
</dbReference>
<dbReference type="PROSITE" id="PS00108">
    <property type="entry name" value="PROTEIN_KINASE_ST"/>
    <property type="match status" value="1"/>
</dbReference>
<name>A0A6C0CN83_9ZZZZ</name>
<evidence type="ECO:0000313" key="2">
    <source>
        <dbReference type="EMBL" id="QHT05134.1"/>
    </source>
</evidence>